<accession>A0A6F8ZI09</accession>
<evidence type="ECO:0000313" key="3">
    <source>
        <dbReference type="EMBL" id="CAB1129428.1"/>
    </source>
</evidence>
<sequence length="208" mass="19785">MHKLARTGLSLLGGVIGIGLAAAAGQAGHHPVPVAVLKTAVAAGQPIPASAVATVRVPAGAAQHWLPPAAVIGRTAGLPLPAGTPVVAADVTGSGLRLPPGWAAVTLALSAAQAGPVTVGDRVAVLSGGSGSGTGQVLLTGIRVLRVTGFAGGGSLLGGSSQQGLVTLEVPQTALPWFGGTPQLTLAVEPAGTPPALVTPPLGGKAGG</sequence>
<name>A0A6F8ZI09_9FIRM</name>
<feature type="signal peptide" evidence="1">
    <location>
        <begin position="1"/>
        <end position="21"/>
    </location>
</feature>
<dbReference type="InterPro" id="IPR013974">
    <property type="entry name" value="SAF"/>
</dbReference>
<evidence type="ECO:0000256" key="1">
    <source>
        <dbReference type="SAM" id="SignalP"/>
    </source>
</evidence>
<feature type="chain" id="PRO_5039454840" evidence="1">
    <location>
        <begin position="22"/>
        <end position="208"/>
    </location>
</feature>
<feature type="domain" description="SAF" evidence="2">
    <location>
        <begin position="32"/>
        <end position="92"/>
    </location>
</feature>
<organism evidence="3 4">
    <name type="scientific">Candidatus Hydrogenisulfobacillus filiaventi</name>
    <dbReference type="NCBI Taxonomy" id="2707344"/>
    <lineage>
        <taxon>Bacteria</taxon>
        <taxon>Bacillati</taxon>
        <taxon>Bacillota</taxon>
        <taxon>Clostridia</taxon>
        <taxon>Eubacteriales</taxon>
        <taxon>Clostridiales Family XVII. Incertae Sedis</taxon>
        <taxon>Candidatus Hydrogenisulfobacillus</taxon>
    </lineage>
</organism>
<dbReference type="KEGG" id="hfv:R50_1931"/>
<dbReference type="CDD" id="cd11614">
    <property type="entry name" value="SAF_CpaB_FlgA_like"/>
    <property type="match status" value="1"/>
</dbReference>
<keyword evidence="3" id="KW-0966">Cell projection</keyword>
<keyword evidence="4" id="KW-1185">Reference proteome</keyword>
<evidence type="ECO:0000313" key="4">
    <source>
        <dbReference type="Proteomes" id="UP000503399"/>
    </source>
</evidence>
<keyword evidence="3" id="KW-0969">Cilium</keyword>
<dbReference type="EMBL" id="LR778114">
    <property type="protein sequence ID" value="CAB1129428.1"/>
    <property type="molecule type" value="Genomic_DNA"/>
</dbReference>
<dbReference type="SMART" id="SM00858">
    <property type="entry name" value="SAF"/>
    <property type="match status" value="1"/>
</dbReference>
<dbReference type="Proteomes" id="UP000503399">
    <property type="component" value="Chromosome"/>
</dbReference>
<keyword evidence="1" id="KW-0732">Signal</keyword>
<evidence type="ECO:0000259" key="2">
    <source>
        <dbReference type="SMART" id="SM00858"/>
    </source>
</evidence>
<keyword evidence="3" id="KW-0282">Flagellum</keyword>
<gene>
    <name evidence="3" type="ORF">R50_1931</name>
</gene>
<dbReference type="AlphaFoldDB" id="A0A6F8ZI09"/>
<protein>
    <submittedName>
        <fullName evidence="3">Flagellar hook-associated protein flgK</fullName>
    </submittedName>
</protein>
<reference evidence="3 4" key="1">
    <citation type="submission" date="2020-02" db="EMBL/GenBank/DDBJ databases">
        <authorList>
            <person name="Hogendoorn C."/>
        </authorList>
    </citation>
    <scope>NUCLEOTIDE SEQUENCE [LARGE SCALE GENOMIC DNA]</scope>
    <source>
        <strain evidence="3">R501</strain>
    </source>
</reference>
<dbReference type="Pfam" id="PF08666">
    <property type="entry name" value="SAF"/>
    <property type="match status" value="1"/>
</dbReference>
<proteinExistence type="predicted"/>